<feature type="domain" description="AB hydrolase-1" evidence="1">
    <location>
        <begin position="3"/>
        <end position="237"/>
    </location>
</feature>
<dbReference type="PANTHER" id="PTHR43798:SF33">
    <property type="entry name" value="HYDROLASE, PUTATIVE (AFU_ORTHOLOGUE AFUA_2G14860)-RELATED"/>
    <property type="match status" value="1"/>
</dbReference>
<accession>A0ABP4A4C3</accession>
<dbReference type="EMBL" id="BAAAHP010000055">
    <property type="protein sequence ID" value="GAA0931460.1"/>
    <property type="molecule type" value="Genomic_DNA"/>
</dbReference>
<dbReference type="GO" id="GO:0016787">
    <property type="term" value="F:hydrolase activity"/>
    <property type="evidence" value="ECO:0007669"/>
    <property type="project" value="UniProtKB-KW"/>
</dbReference>
<dbReference type="InterPro" id="IPR000073">
    <property type="entry name" value="AB_hydrolase_1"/>
</dbReference>
<comment type="caution">
    <text evidence="2">The sequence shown here is derived from an EMBL/GenBank/DDBJ whole genome shotgun (WGS) entry which is preliminary data.</text>
</comment>
<reference evidence="3" key="1">
    <citation type="journal article" date="2019" name="Int. J. Syst. Evol. Microbiol.">
        <title>The Global Catalogue of Microorganisms (GCM) 10K type strain sequencing project: providing services to taxonomists for standard genome sequencing and annotation.</title>
        <authorList>
            <consortium name="The Broad Institute Genomics Platform"/>
            <consortium name="The Broad Institute Genome Sequencing Center for Infectious Disease"/>
            <person name="Wu L."/>
            <person name="Ma J."/>
        </authorList>
    </citation>
    <scope>NUCLEOTIDE SEQUENCE [LARGE SCALE GENOMIC DNA]</scope>
    <source>
        <strain evidence="3">JCM 11117</strain>
    </source>
</reference>
<proteinExistence type="predicted"/>
<dbReference type="PANTHER" id="PTHR43798">
    <property type="entry name" value="MONOACYLGLYCEROL LIPASE"/>
    <property type="match status" value="1"/>
</dbReference>
<evidence type="ECO:0000259" key="1">
    <source>
        <dbReference type="Pfam" id="PF12697"/>
    </source>
</evidence>
<dbReference type="InterPro" id="IPR029058">
    <property type="entry name" value="AB_hydrolase_fold"/>
</dbReference>
<dbReference type="Proteomes" id="UP001499967">
    <property type="component" value="Unassembled WGS sequence"/>
</dbReference>
<name>A0ABP4A4C3_9PSEU</name>
<protein>
    <submittedName>
        <fullName evidence="2">Alpha/beta fold hydrolase</fullName>
    </submittedName>
</protein>
<evidence type="ECO:0000313" key="2">
    <source>
        <dbReference type="EMBL" id="GAA0931460.1"/>
    </source>
</evidence>
<dbReference type="SUPFAM" id="SSF53474">
    <property type="entry name" value="alpha/beta-Hydrolases"/>
    <property type="match status" value="1"/>
</dbReference>
<dbReference type="InterPro" id="IPR050266">
    <property type="entry name" value="AB_hydrolase_sf"/>
</dbReference>
<sequence length="249" mass="26387">MTVVFVHGVPETGAIWRGVRDRLDGDTIAVDLPGFGTPRPAGFGATKDDYAGWLAGELRRFGRPVDLVGHDWGAGFVLRVATAADVPVRSWAVDVGAVFHPDYVWHELAQVWQTAGAGEERNAANLAVTPEMRAKGLQAAGVPEEAAGALAAAQDATMAACILDLYRSAVPNPHADWGRELDRAAPAPGLVLQPTADPYDDAARSGEVATRLGARTHRLDGLGHWWMLQDPAAAAAALRSFWSSVDGLP</sequence>
<dbReference type="RefSeq" id="WP_343940963.1">
    <property type="nucleotide sequence ID" value="NZ_BAAAHP010000055.1"/>
</dbReference>
<dbReference type="Pfam" id="PF12697">
    <property type="entry name" value="Abhydrolase_6"/>
    <property type="match status" value="1"/>
</dbReference>
<keyword evidence="3" id="KW-1185">Reference proteome</keyword>
<organism evidence="2 3">
    <name type="scientific">Pseudonocardia zijingensis</name>
    <dbReference type="NCBI Taxonomy" id="153376"/>
    <lineage>
        <taxon>Bacteria</taxon>
        <taxon>Bacillati</taxon>
        <taxon>Actinomycetota</taxon>
        <taxon>Actinomycetes</taxon>
        <taxon>Pseudonocardiales</taxon>
        <taxon>Pseudonocardiaceae</taxon>
        <taxon>Pseudonocardia</taxon>
    </lineage>
</organism>
<keyword evidence="2" id="KW-0378">Hydrolase</keyword>
<evidence type="ECO:0000313" key="3">
    <source>
        <dbReference type="Proteomes" id="UP001499967"/>
    </source>
</evidence>
<dbReference type="Gene3D" id="3.40.50.1820">
    <property type="entry name" value="alpha/beta hydrolase"/>
    <property type="match status" value="1"/>
</dbReference>
<gene>
    <name evidence="2" type="ORF">GCM10009559_19580</name>
</gene>